<name>A0A174MCL8_9BACE</name>
<dbReference type="CDD" id="cd00060">
    <property type="entry name" value="FHA"/>
    <property type="match status" value="1"/>
</dbReference>
<dbReference type="PROSITE" id="PS00107">
    <property type="entry name" value="PROTEIN_KINASE_ATP"/>
    <property type="match status" value="1"/>
</dbReference>
<keyword evidence="4" id="KW-0418">Kinase</keyword>
<dbReference type="EC" id="2.7.11.1" evidence="4"/>
<evidence type="ECO:0000313" key="7">
    <source>
        <dbReference type="Proteomes" id="UP001060104"/>
    </source>
</evidence>
<dbReference type="GeneID" id="69587641"/>
<gene>
    <name evidence="4" type="primary">prkC_2</name>
    <name evidence="4" type="ORF">ERS852461_02370</name>
    <name evidence="5" type="ORF">NXY30_02490</name>
</gene>
<dbReference type="PROSITE" id="PS50006">
    <property type="entry name" value="FHA_DOMAIN"/>
    <property type="match status" value="1"/>
</dbReference>
<dbReference type="RefSeq" id="WP_055269560.1">
    <property type="nucleotide sequence ID" value="NZ_CABMFH010000010.1"/>
</dbReference>
<dbReference type="Gene3D" id="2.60.200.20">
    <property type="match status" value="1"/>
</dbReference>
<feature type="domain" description="Protein kinase" evidence="3">
    <location>
        <begin position="21"/>
        <end position="287"/>
    </location>
</feature>
<dbReference type="InterPro" id="IPR017441">
    <property type="entry name" value="Protein_kinase_ATP_BS"/>
</dbReference>
<dbReference type="Pfam" id="PF00498">
    <property type="entry name" value="FHA"/>
    <property type="match status" value="1"/>
</dbReference>
<dbReference type="SMART" id="SM00240">
    <property type="entry name" value="FHA"/>
    <property type="match status" value="1"/>
</dbReference>
<keyword evidence="7" id="KW-1185">Reference proteome</keyword>
<keyword evidence="4" id="KW-0808">Transferase</keyword>
<dbReference type="SUPFAM" id="SSF49879">
    <property type="entry name" value="SMAD/FHA domain"/>
    <property type="match status" value="1"/>
</dbReference>
<evidence type="ECO:0000313" key="4">
    <source>
        <dbReference type="EMBL" id="CUP34113.1"/>
    </source>
</evidence>
<evidence type="ECO:0000313" key="6">
    <source>
        <dbReference type="Proteomes" id="UP000095606"/>
    </source>
</evidence>
<dbReference type="EMBL" id="CP103141">
    <property type="protein sequence ID" value="UVQ75309.1"/>
    <property type="molecule type" value="Genomic_DNA"/>
</dbReference>
<organism evidence="4 6">
    <name type="scientific">Bacteroides faecis</name>
    <dbReference type="NCBI Taxonomy" id="674529"/>
    <lineage>
        <taxon>Bacteria</taxon>
        <taxon>Pseudomonadati</taxon>
        <taxon>Bacteroidota</taxon>
        <taxon>Bacteroidia</taxon>
        <taxon>Bacteroidales</taxon>
        <taxon>Bacteroidaceae</taxon>
        <taxon>Bacteroides</taxon>
    </lineage>
</organism>
<reference evidence="4 6" key="1">
    <citation type="submission" date="2015-09" db="EMBL/GenBank/DDBJ databases">
        <authorList>
            <consortium name="Pathogen Informatics"/>
        </authorList>
    </citation>
    <scope>NUCLEOTIDE SEQUENCE [LARGE SCALE GENOMIC DNA]</scope>
    <source>
        <strain evidence="4 6">2789STDY5834846</strain>
    </source>
</reference>
<dbReference type="EMBL" id="CZAE01000010">
    <property type="protein sequence ID" value="CUP34113.1"/>
    <property type="molecule type" value="Genomic_DNA"/>
</dbReference>
<feature type="binding site" evidence="1">
    <location>
        <position position="49"/>
    </location>
    <ligand>
        <name>ATP</name>
        <dbReference type="ChEBI" id="CHEBI:30616"/>
    </ligand>
</feature>
<proteinExistence type="predicted"/>
<dbReference type="InterPro" id="IPR000719">
    <property type="entry name" value="Prot_kinase_dom"/>
</dbReference>
<reference evidence="5" key="2">
    <citation type="submission" date="2022-08" db="EMBL/GenBank/DDBJ databases">
        <title>Genome Sequencing of Bacteroides fragilis Group Isolates with Nanopore Technology.</title>
        <authorList>
            <person name="Tisza M.J."/>
            <person name="Smith D."/>
            <person name="Dekker J.P."/>
        </authorList>
    </citation>
    <scope>NUCLEOTIDE SEQUENCE</scope>
    <source>
        <strain evidence="5">BFG-527</strain>
    </source>
</reference>
<keyword evidence="1" id="KW-0067">ATP-binding</keyword>
<evidence type="ECO:0000259" key="3">
    <source>
        <dbReference type="PROSITE" id="PS50011"/>
    </source>
</evidence>
<keyword evidence="1" id="KW-0547">Nucleotide-binding</keyword>
<dbReference type="SMART" id="SM00220">
    <property type="entry name" value="S_TKc"/>
    <property type="match status" value="1"/>
</dbReference>
<dbReference type="InterPro" id="IPR000253">
    <property type="entry name" value="FHA_dom"/>
</dbReference>
<dbReference type="Gene3D" id="1.10.510.10">
    <property type="entry name" value="Transferase(Phosphotransferase) domain 1"/>
    <property type="match status" value="1"/>
</dbReference>
<evidence type="ECO:0000313" key="5">
    <source>
        <dbReference type="EMBL" id="UVQ75309.1"/>
    </source>
</evidence>
<dbReference type="AlphaFoldDB" id="A0A174MCL8"/>
<accession>A0A174MCL8</accession>
<dbReference type="PROSITE" id="PS50011">
    <property type="entry name" value="PROTEIN_KINASE_DOM"/>
    <property type="match status" value="1"/>
</dbReference>
<dbReference type="InterPro" id="IPR008984">
    <property type="entry name" value="SMAD_FHA_dom_sf"/>
</dbReference>
<sequence>MTNQSVDRCDYNVGEYIDNRYRVSKTLGEGSFGKVYRVTDNAGKDYALKLLRLWEVPPEIRKPLTDRFEMEFKTGQIDCEYLVSSIDYGTVGGNPYIVMEYCPGGDLTPYLGSQNSKIPLICQQILLGLHSLHIRGKVHRDLKPENVLFKSNGVAALTDFGIAGDRNKRMTERNIFGKPNQIFGTYAYMPPEQVNRMRGEATVLPTTDIFSFGVLAFQLLTGSLPFGELTSHNELALYQKRGKDGDWNRRKLAQIKNEKQWDRLFSGCLNPDFKNRFQSVKEVLKYLPETQQVPMERGYCPPQTVQGFCMRIMQGEEYGKLYQLSEFATHGYRILTIGREPDNLLPVTERQSTYVSRHHCTLETTPSGDHWIIRDGQWQKEQKVWQESSNGTYVNSAQVTQQGYRLKVGDIISIGDVKMRFENY</sequence>
<dbReference type="GO" id="GO:0005524">
    <property type="term" value="F:ATP binding"/>
    <property type="evidence" value="ECO:0007669"/>
    <property type="project" value="UniProtKB-UniRule"/>
</dbReference>
<dbReference type="InterPro" id="IPR011009">
    <property type="entry name" value="Kinase-like_dom_sf"/>
</dbReference>
<dbReference type="PANTHER" id="PTHR24359:SF1">
    <property type="entry name" value="INHIBITOR OF NUCLEAR FACTOR KAPPA-B KINASE EPSILON SUBUNIT HOMOLOG 1-RELATED"/>
    <property type="match status" value="1"/>
</dbReference>
<protein>
    <submittedName>
        <fullName evidence="4 5">Protein kinase</fullName>
        <ecNumber evidence="4">2.7.11.1</ecNumber>
    </submittedName>
</protein>
<dbReference type="SUPFAM" id="SSF56112">
    <property type="entry name" value="Protein kinase-like (PK-like)"/>
    <property type="match status" value="1"/>
</dbReference>
<dbReference type="Proteomes" id="UP001060104">
    <property type="component" value="Chromosome"/>
</dbReference>
<accession>A0A3E5GCH3</accession>
<evidence type="ECO:0000256" key="1">
    <source>
        <dbReference type="PROSITE-ProRule" id="PRU10141"/>
    </source>
</evidence>
<dbReference type="Proteomes" id="UP000095606">
    <property type="component" value="Unassembled WGS sequence"/>
</dbReference>
<feature type="domain" description="FHA" evidence="2">
    <location>
        <begin position="335"/>
        <end position="399"/>
    </location>
</feature>
<dbReference type="Pfam" id="PF00069">
    <property type="entry name" value="Pkinase"/>
    <property type="match status" value="1"/>
</dbReference>
<dbReference type="PANTHER" id="PTHR24359">
    <property type="entry name" value="SERINE/THREONINE-PROTEIN KINASE SBK1"/>
    <property type="match status" value="1"/>
</dbReference>
<dbReference type="CDD" id="cd14014">
    <property type="entry name" value="STKc_PknB_like"/>
    <property type="match status" value="1"/>
</dbReference>
<evidence type="ECO:0000259" key="2">
    <source>
        <dbReference type="PROSITE" id="PS50006"/>
    </source>
</evidence>
<dbReference type="GO" id="GO:0004674">
    <property type="term" value="F:protein serine/threonine kinase activity"/>
    <property type="evidence" value="ECO:0007669"/>
    <property type="project" value="UniProtKB-EC"/>
</dbReference>